<accession>A0A4C1YVZ1</accession>
<comment type="caution">
    <text evidence="1">The sequence shown here is derived from an EMBL/GenBank/DDBJ whole genome shotgun (WGS) entry which is preliminary data.</text>
</comment>
<protein>
    <submittedName>
        <fullName evidence="1">Uncharacterized protein</fullName>
    </submittedName>
</protein>
<reference evidence="1 2" key="1">
    <citation type="journal article" date="2019" name="Commun. Biol.">
        <title>The bagworm genome reveals a unique fibroin gene that provides high tensile strength.</title>
        <authorList>
            <person name="Kono N."/>
            <person name="Nakamura H."/>
            <person name="Ohtoshi R."/>
            <person name="Tomita M."/>
            <person name="Numata K."/>
            <person name="Arakawa K."/>
        </authorList>
    </citation>
    <scope>NUCLEOTIDE SEQUENCE [LARGE SCALE GENOMIC DNA]</scope>
</reference>
<evidence type="ECO:0000313" key="2">
    <source>
        <dbReference type="Proteomes" id="UP000299102"/>
    </source>
</evidence>
<sequence>MYQSAGCARSLDPKESVQIVRYINRFTDRLTLLDTQRQASRGPGSPALQECFYLFSILSFVDVSDGY</sequence>
<name>A0A4C1YVZ1_EUMVA</name>
<organism evidence="1 2">
    <name type="scientific">Eumeta variegata</name>
    <name type="common">Bagworm moth</name>
    <name type="synonym">Eumeta japonica</name>
    <dbReference type="NCBI Taxonomy" id="151549"/>
    <lineage>
        <taxon>Eukaryota</taxon>
        <taxon>Metazoa</taxon>
        <taxon>Ecdysozoa</taxon>
        <taxon>Arthropoda</taxon>
        <taxon>Hexapoda</taxon>
        <taxon>Insecta</taxon>
        <taxon>Pterygota</taxon>
        <taxon>Neoptera</taxon>
        <taxon>Endopterygota</taxon>
        <taxon>Lepidoptera</taxon>
        <taxon>Glossata</taxon>
        <taxon>Ditrysia</taxon>
        <taxon>Tineoidea</taxon>
        <taxon>Psychidae</taxon>
        <taxon>Oiketicinae</taxon>
        <taxon>Eumeta</taxon>
    </lineage>
</organism>
<proteinExistence type="predicted"/>
<dbReference type="Proteomes" id="UP000299102">
    <property type="component" value="Unassembled WGS sequence"/>
</dbReference>
<evidence type="ECO:0000313" key="1">
    <source>
        <dbReference type="EMBL" id="GBP79082.1"/>
    </source>
</evidence>
<keyword evidence="2" id="KW-1185">Reference proteome</keyword>
<dbReference type="EMBL" id="BGZK01001400">
    <property type="protein sequence ID" value="GBP79082.1"/>
    <property type="molecule type" value="Genomic_DNA"/>
</dbReference>
<dbReference type="AlphaFoldDB" id="A0A4C1YVZ1"/>
<gene>
    <name evidence="1" type="ORF">EVAR_103507_1</name>
</gene>